<proteinExistence type="predicted"/>
<accession>A0A6C0M1A4</accession>
<reference evidence="1" key="1">
    <citation type="journal article" date="2020" name="Nature">
        <title>Giant virus diversity and host interactions through global metagenomics.</title>
        <authorList>
            <person name="Schulz F."/>
            <person name="Roux S."/>
            <person name="Paez-Espino D."/>
            <person name="Jungbluth S."/>
            <person name="Walsh D.A."/>
            <person name="Denef V.J."/>
            <person name="McMahon K.D."/>
            <person name="Konstantinidis K.T."/>
            <person name="Eloe-Fadrosh E.A."/>
            <person name="Kyrpides N.C."/>
            <person name="Woyke T."/>
        </authorList>
    </citation>
    <scope>NUCLEOTIDE SEQUENCE</scope>
    <source>
        <strain evidence="1">GVMAG-S-1017745-26</strain>
    </source>
</reference>
<name>A0A6C0M1A4_9ZZZZ</name>
<dbReference type="EMBL" id="MN740586">
    <property type="protein sequence ID" value="QHU35292.1"/>
    <property type="molecule type" value="Genomic_DNA"/>
</dbReference>
<dbReference type="AlphaFoldDB" id="A0A6C0M1A4"/>
<protein>
    <submittedName>
        <fullName evidence="1">Uncharacterized protein</fullName>
    </submittedName>
</protein>
<sequence length="68" mass="8470">MSFSCYENEIYNKDISKKKKKNRLNEIENEYSEKRTIFNPISPSPNRFIKNLEVRMRMYYKELYKSYK</sequence>
<evidence type="ECO:0000313" key="1">
    <source>
        <dbReference type="EMBL" id="QHU35292.1"/>
    </source>
</evidence>
<organism evidence="1">
    <name type="scientific">viral metagenome</name>
    <dbReference type="NCBI Taxonomy" id="1070528"/>
    <lineage>
        <taxon>unclassified sequences</taxon>
        <taxon>metagenomes</taxon>
        <taxon>organismal metagenomes</taxon>
    </lineage>
</organism>